<keyword evidence="2" id="KW-1185">Reference proteome</keyword>
<sequence>MSGSAWFVDSHGGWVEGSGRGHVIKIDQSQPSRCLRLLFEPRACSHSECKLRKISPSQAVSPLNLVNTSTLMAPAPKLASGTKACSVCGTGWKMKGLKNHEKACASRKARQEQDANFAGQLNAQQPPPNLLSSCAYSGSKSAKPKFSHPIPTDEQPWRPFRSQLDFEVAEFCEVNMLNKDSTETLISLIRRCMFNLDDFILAGQRDLDQLWELASHKCTPFEKGTITIQYKNEDKIFDTYTRPIWDWARSLIQDPCLASCFVWDAEKAYKYNGDSYIRFYHEPWTADAFWAGQSTLPNDPAAKPVCLVVYADKSKLSSFGTQKAYAVVARLANIPAVIRNGIRFGGGQVVGHQPIVKDDPQENGKPAFSNFKNIVWHTAFYKLLESLAHMAKVGEWTNCGDEILRWLWPTILILAADYEEACVMALIRGLQGLYPCPICFVPWQEQSDLSAEHPRRTAKGSEEILEKARAQKTAAGREEILKDNGLRDVENALWKIRGSDPHAAISYDPLHADDGGFWGDHLFAQSKARVTELGRAAIVKIDSQMAAFPRWRRLGHFETIMNTSFNDGSKHEDIAKMMLFVAHNDYISACEGTDHSEKNWNFPKFHARQHAFDDIKNKGASRNFGTKTSESMHGPIRQTYHRMTNFKDVTAQLVKHDHRRTVATFIRDQIDTLNEDPDESPEDLEHSISSNMSSDPAFDRFRVKFGNFMSHFLPTFGYNLPNRQWMRFEGVDMITPFQFLKVHYESMGTWTSKAEFLRCNPKFHGHPRYDCVLIKTVQQPIFAQIIYLFSCVVENNSHPFALVQPLDAPTGRLRRKDKLLRFHRVHAKPRKSSEFVSVHSIIRGAVLVPDFDNAGEFIVFDVLDTDTSLRLKTLYPEHR</sequence>
<comment type="caution">
    <text evidence="1">The sequence shown here is derived from an EMBL/GenBank/DDBJ whole genome shotgun (WGS) entry which is preliminary data.</text>
</comment>
<reference evidence="1" key="1">
    <citation type="submission" date="2023-03" db="EMBL/GenBank/DDBJ databases">
        <title>Massive genome expansion in bonnet fungi (Mycena s.s.) driven by repeated elements and novel gene families across ecological guilds.</title>
        <authorList>
            <consortium name="Lawrence Berkeley National Laboratory"/>
            <person name="Harder C.B."/>
            <person name="Miyauchi S."/>
            <person name="Viragh M."/>
            <person name="Kuo A."/>
            <person name="Thoen E."/>
            <person name="Andreopoulos B."/>
            <person name="Lu D."/>
            <person name="Skrede I."/>
            <person name="Drula E."/>
            <person name="Henrissat B."/>
            <person name="Morin E."/>
            <person name="Kohler A."/>
            <person name="Barry K."/>
            <person name="LaButti K."/>
            <person name="Morin E."/>
            <person name="Salamov A."/>
            <person name="Lipzen A."/>
            <person name="Mereny Z."/>
            <person name="Hegedus B."/>
            <person name="Baldrian P."/>
            <person name="Stursova M."/>
            <person name="Weitz H."/>
            <person name="Taylor A."/>
            <person name="Grigoriev I.V."/>
            <person name="Nagy L.G."/>
            <person name="Martin F."/>
            <person name="Kauserud H."/>
        </authorList>
    </citation>
    <scope>NUCLEOTIDE SEQUENCE</scope>
    <source>
        <strain evidence="1">CBHHK188m</strain>
    </source>
</reference>
<name>A0AAD7IVS7_9AGAR</name>
<accession>A0AAD7IVS7</accession>
<dbReference type="AlphaFoldDB" id="A0AAD7IVS7"/>
<dbReference type="Proteomes" id="UP001215280">
    <property type="component" value="Unassembled WGS sequence"/>
</dbReference>
<gene>
    <name evidence="1" type="ORF">DFH07DRAFT_868884</name>
</gene>
<protein>
    <submittedName>
        <fullName evidence="1">Uncharacterized protein</fullName>
    </submittedName>
</protein>
<dbReference type="EMBL" id="JARJLG010000078">
    <property type="protein sequence ID" value="KAJ7751476.1"/>
    <property type="molecule type" value="Genomic_DNA"/>
</dbReference>
<dbReference type="InterPro" id="IPR041078">
    <property type="entry name" value="Plavaka"/>
</dbReference>
<evidence type="ECO:0000313" key="2">
    <source>
        <dbReference type="Proteomes" id="UP001215280"/>
    </source>
</evidence>
<proteinExistence type="predicted"/>
<evidence type="ECO:0000313" key="1">
    <source>
        <dbReference type="EMBL" id="KAJ7751476.1"/>
    </source>
</evidence>
<organism evidence="1 2">
    <name type="scientific">Mycena maculata</name>
    <dbReference type="NCBI Taxonomy" id="230809"/>
    <lineage>
        <taxon>Eukaryota</taxon>
        <taxon>Fungi</taxon>
        <taxon>Dikarya</taxon>
        <taxon>Basidiomycota</taxon>
        <taxon>Agaricomycotina</taxon>
        <taxon>Agaricomycetes</taxon>
        <taxon>Agaricomycetidae</taxon>
        <taxon>Agaricales</taxon>
        <taxon>Marasmiineae</taxon>
        <taxon>Mycenaceae</taxon>
        <taxon>Mycena</taxon>
    </lineage>
</organism>
<dbReference type="Pfam" id="PF18759">
    <property type="entry name" value="Plavaka"/>
    <property type="match status" value="1"/>
</dbReference>